<comment type="function">
    <text evidence="11">Putative receptor whose ligand is not yet known.</text>
</comment>
<evidence type="ECO:0000313" key="17">
    <source>
        <dbReference type="EnsemblMetazoa" id="AAEL009588-PG"/>
    </source>
</evidence>
<keyword evidence="4" id="KW-0863">Zinc-finger</keyword>
<feature type="region of interest" description="Disordered" evidence="14">
    <location>
        <begin position="434"/>
        <end position="459"/>
    </location>
</feature>
<keyword evidence="18" id="KW-1185">Reference proteome</keyword>
<accession>A0A6I8TIA3</accession>
<dbReference type="Gene3D" id="1.10.565.10">
    <property type="entry name" value="Retinoid X Receptor"/>
    <property type="match status" value="1"/>
</dbReference>
<organism evidence="17 18">
    <name type="scientific">Aedes aegypti</name>
    <name type="common">Yellowfever mosquito</name>
    <name type="synonym">Culex aegypti</name>
    <dbReference type="NCBI Taxonomy" id="7159"/>
    <lineage>
        <taxon>Eukaryota</taxon>
        <taxon>Metazoa</taxon>
        <taxon>Ecdysozoa</taxon>
        <taxon>Arthropoda</taxon>
        <taxon>Hexapoda</taxon>
        <taxon>Insecta</taxon>
        <taxon>Pterygota</taxon>
        <taxon>Neoptera</taxon>
        <taxon>Endopterygota</taxon>
        <taxon>Diptera</taxon>
        <taxon>Nematocera</taxon>
        <taxon>Culicoidea</taxon>
        <taxon>Culicidae</taxon>
        <taxon>Culicinae</taxon>
        <taxon>Aedini</taxon>
        <taxon>Aedes</taxon>
        <taxon>Stegomyia</taxon>
    </lineage>
</organism>
<dbReference type="FunFam" id="3.30.50.10:FF:000003">
    <property type="entry name" value="Nuclear orphan receptor ROR-beta"/>
    <property type="match status" value="1"/>
</dbReference>
<dbReference type="AlphaFoldDB" id="A0A6I8TIA3"/>
<dbReference type="GO" id="GO:0008270">
    <property type="term" value="F:zinc ion binding"/>
    <property type="evidence" value="ECO:0007669"/>
    <property type="project" value="UniProtKB-KW"/>
</dbReference>
<evidence type="ECO:0000313" key="18">
    <source>
        <dbReference type="Proteomes" id="UP000008820"/>
    </source>
</evidence>
<evidence type="ECO:0000256" key="8">
    <source>
        <dbReference type="ARBA" id="ARBA00023163"/>
    </source>
</evidence>
<sequence>MDSEFTEFFNQTWNSKFQGNRTVLNGSDAGDATGGGGGGPTGSGLGIFGGASAAAMAAAPKLSSRLTQPPQHQQQQQQQNSLANCNNNSSSASGTQHNSSSMLTDTRHFLNEIANSHKSLQQLHQQHNQNNRNLFTTTSIAAAATTELRDTNLGPLRNTSSSSSSSNTNTSSSNNSNSVNNSHSFTRDTREFPKLSHRLMQPLNGDGGTSSGGGTAASATATTSNNSNRLQSSSSSAGGGTSMMNQQDFQAFCSSLTAAAASGDLADSTTPPPQAAGGVGGGSSGSLSSNSLLAAAAAVAAAAAGGDLGAGDLLGLAGGHPHEKKPPNSIRAQIEIIPCKVCGDKSSGVHYGVITCEGCKGFFRRSQSSVVNYQCPRNKQCVVDRVNRNRCQYCRLQKCLKLGMSRDAVKFGRMSKKQREKVEDEVRFHRAQMRAQSDAAPDSSVFDTQTPSSSDQLHHGGYNGYAYNNEVGYGSPYGYSTSVTPQQTMGYDISADYVDSTTTYEPRSTIIDSDFISGHNKDGSPNHRAITLNDIRLARVQQTATTTSNSSNPNGGGAPQPQQQQPGQPPQQQQQQMTQQQQNPNQQTAITTLQSQTSGTANNNNNNNSTNSTIITIKQEQLTSVDSLVGSFVDSTTFLPSPTSQQQQMVNPNMLPTAATTGPTGMSQTVVSGSEVTTGNSIRRSDCCQQNPVSTVGNGTAGGGGGGGVDGIGGVPHSHHPSQNTPVSFGEDDSSCDSHSKWAEGDINDVLIKTLAEAHANTNHKLEIVHDMFRKSQDVTRIMYYKNMSQEELWLDCAEKLTAMIQQIIEFAKLIPGFMRLSQDDQILLLKTGSFELAIVRMSRLMDLSTNSVLYGDIMLPQEVFYTSDSFEMKLVACIFETAKSIAELKLTETELALYQSLVLLWPERNGVRGNTEIQRLFEMSMSAIRQEIEANHAPLKGDVTVLEILLNKIPTFRELSIMHMEALQKFKQDHPQYVFPALYKELFSIDSQQDLMT</sequence>
<keyword evidence="8" id="KW-0804">Transcription</keyword>
<comment type="subcellular location">
    <subcellularLocation>
        <location evidence="1">Nucleus</location>
    </subcellularLocation>
</comment>
<feature type="domain" description="NR LBD" evidence="16">
    <location>
        <begin position="747"/>
        <end position="990"/>
    </location>
</feature>
<dbReference type="SMART" id="SM00399">
    <property type="entry name" value="ZnF_C4"/>
    <property type="match status" value="1"/>
</dbReference>
<dbReference type="Proteomes" id="UP000008820">
    <property type="component" value="Chromosome 2"/>
</dbReference>
<dbReference type="Pfam" id="PF00105">
    <property type="entry name" value="zf-C4"/>
    <property type="match status" value="1"/>
</dbReference>
<feature type="compositionally biased region" description="Low complexity" evidence="14">
    <location>
        <begin position="158"/>
        <end position="182"/>
    </location>
</feature>
<evidence type="ECO:0000256" key="1">
    <source>
        <dbReference type="ARBA" id="ARBA00004123"/>
    </source>
</evidence>
<dbReference type="PANTHER" id="PTHR45805">
    <property type="entry name" value="NUCLEAR HORMONE RECEPTOR HR3-RELATED"/>
    <property type="match status" value="1"/>
</dbReference>
<dbReference type="InterPro" id="IPR001728">
    <property type="entry name" value="ThyrH_rcpt"/>
</dbReference>
<reference evidence="17" key="2">
    <citation type="submission" date="2020-05" db="UniProtKB">
        <authorList>
            <consortium name="EnsemblMetazoa"/>
        </authorList>
    </citation>
    <scope>IDENTIFICATION</scope>
    <source>
        <strain evidence="17">LVP_AGWG</strain>
    </source>
</reference>
<dbReference type="PRINTS" id="PR00047">
    <property type="entry name" value="STROIDFINGER"/>
</dbReference>
<evidence type="ECO:0000256" key="2">
    <source>
        <dbReference type="ARBA" id="ARBA00008092"/>
    </source>
</evidence>
<dbReference type="SUPFAM" id="SSF57716">
    <property type="entry name" value="Glucocorticoid receptor-like (DNA-binding domain)"/>
    <property type="match status" value="1"/>
</dbReference>
<dbReference type="PROSITE" id="PS00031">
    <property type="entry name" value="NUCLEAR_REC_DBD_1"/>
    <property type="match status" value="1"/>
</dbReference>
<dbReference type="FunCoup" id="A0A6I8TIA3">
    <property type="interactions" value="380"/>
</dbReference>
<feature type="region of interest" description="Disordered" evidence="14">
    <location>
        <begin position="542"/>
        <end position="587"/>
    </location>
</feature>
<dbReference type="InterPro" id="IPR001723">
    <property type="entry name" value="Nuclear_hrmn_rcpt"/>
</dbReference>
<proteinExistence type="inferred from homology"/>
<dbReference type="InterPro" id="IPR001628">
    <property type="entry name" value="Znf_hrmn_rcpt"/>
</dbReference>
<dbReference type="EnsemblMetazoa" id="AAEL009588-RG">
    <property type="protein sequence ID" value="AAEL009588-PG"/>
    <property type="gene ID" value="AAEL009588"/>
</dbReference>
<evidence type="ECO:0000259" key="15">
    <source>
        <dbReference type="PROSITE" id="PS51030"/>
    </source>
</evidence>
<feature type="compositionally biased region" description="Polar residues" evidence="14">
    <location>
        <begin position="445"/>
        <end position="455"/>
    </location>
</feature>
<keyword evidence="7" id="KW-0238">DNA-binding</keyword>
<name>A0A6I8TIA3_AEDAE</name>
<dbReference type="PANTHER" id="PTHR45805:SF2">
    <property type="entry name" value="NUCLEAR HORMONE RECEPTOR HR3-RELATED"/>
    <property type="match status" value="1"/>
</dbReference>
<dbReference type="CDD" id="cd06968">
    <property type="entry name" value="NR_DBD_ROR"/>
    <property type="match status" value="1"/>
</dbReference>
<feature type="compositionally biased region" description="Gly residues" evidence="14">
    <location>
        <begin position="205"/>
        <end position="215"/>
    </location>
</feature>
<evidence type="ECO:0000256" key="5">
    <source>
        <dbReference type="ARBA" id="ARBA00022833"/>
    </source>
</evidence>
<evidence type="ECO:0000256" key="3">
    <source>
        <dbReference type="ARBA" id="ARBA00022723"/>
    </source>
</evidence>
<dbReference type="CDD" id="cd06939">
    <property type="entry name" value="NR_LBD_ROR_like"/>
    <property type="match status" value="1"/>
</dbReference>
<evidence type="ECO:0000256" key="11">
    <source>
        <dbReference type="ARBA" id="ARBA00055215"/>
    </source>
</evidence>
<dbReference type="SUPFAM" id="SSF48508">
    <property type="entry name" value="Nuclear receptor ligand-binding domain"/>
    <property type="match status" value="1"/>
</dbReference>
<dbReference type="InterPro" id="IPR000536">
    <property type="entry name" value="Nucl_hrmn_rcpt_lig-bd"/>
</dbReference>
<feature type="region of interest" description="Disordered" evidence="14">
    <location>
        <begin position="677"/>
        <end position="738"/>
    </location>
</feature>
<dbReference type="Gene3D" id="3.30.50.10">
    <property type="entry name" value="Erythroid Transcription Factor GATA-1, subunit A"/>
    <property type="match status" value="1"/>
</dbReference>
<dbReference type="GO" id="GO:0000978">
    <property type="term" value="F:RNA polymerase II cis-regulatory region sequence-specific DNA binding"/>
    <property type="evidence" value="ECO:0007669"/>
    <property type="project" value="TreeGrafter"/>
</dbReference>
<dbReference type="OrthoDB" id="8832025at2759"/>
<evidence type="ECO:0000256" key="4">
    <source>
        <dbReference type="ARBA" id="ARBA00022771"/>
    </source>
</evidence>
<keyword evidence="5" id="KW-0862">Zinc</keyword>
<feature type="region of interest" description="Disordered" evidence="14">
    <location>
        <begin position="199"/>
        <end position="243"/>
    </location>
</feature>
<dbReference type="InParanoid" id="A0A6I8TIA3"/>
<feature type="compositionally biased region" description="Gly residues" evidence="14">
    <location>
        <begin position="699"/>
        <end position="714"/>
    </location>
</feature>
<reference evidence="17 18" key="1">
    <citation type="submission" date="2017-06" db="EMBL/GenBank/DDBJ databases">
        <title>Aedes aegypti genome working group (AGWG) sequencing and assembly.</title>
        <authorList>
            <consortium name="Aedes aegypti Genome Working Group (AGWG)"/>
            <person name="Matthews B.J."/>
        </authorList>
    </citation>
    <scope>NUCLEOTIDE SEQUENCE [LARGE SCALE GENOMIC DNA]</scope>
    <source>
        <strain evidence="17 18">LVP_AGWG</strain>
    </source>
</reference>
<evidence type="ECO:0000256" key="10">
    <source>
        <dbReference type="ARBA" id="ARBA00023242"/>
    </source>
</evidence>
<feature type="compositionally biased region" description="Polar residues" evidence="14">
    <location>
        <begin position="677"/>
        <end position="695"/>
    </location>
</feature>
<dbReference type="PROSITE" id="PS51030">
    <property type="entry name" value="NUCLEAR_REC_DBD_2"/>
    <property type="match status" value="1"/>
</dbReference>
<feature type="region of interest" description="Disordered" evidence="14">
    <location>
        <begin position="147"/>
        <end position="186"/>
    </location>
</feature>
<evidence type="ECO:0000256" key="12">
    <source>
        <dbReference type="ARBA" id="ARBA00072676"/>
    </source>
</evidence>
<feature type="compositionally biased region" description="Low complexity" evidence="14">
    <location>
        <begin position="68"/>
        <end position="93"/>
    </location>
</feature>
<dbReference type="InterPro" id="IPR035500">
    <property type="entry name" value="NHR-like_dom_sf"/>
</dbReference>
<evidence type="ECO:0000256" key="9">
    <source>
        <dbReference type="ARBA" id="ARBA00023170"/>
    </source>
</evidence>
<dbReference type="InterPro" id="IPR044101">
    <property type="entry name" value="NR_DBD_ROR"/>
</dbReference>
<evidence type="ECO:0000256" key="7">
    <source>
        <dbReference type="ARBA" id="ARBA00023125"/>
    </source>
</evidence>
<dbReference type="PRINTS" id="PR00546">
    <property type="entry name" value="THYROIDHORMR"/>
</dbReference>
<evidence type="ECO:0000256" key="6">
    <source>
        <dbReference type="ARBA" id="ARBA00023015"/>
    </source>
</evidence>
<gene>
    <name evidence="17" type="primary">5565997</name>
</gene>
<feature type="region of interest" description="Disordered" evidence="14">
    <location>
        <begin position="263"/>
        <end position="283"/>
    </location>
</feature>
<protein>
    <recommendedName>
        <fullName evidence="12">Probable nuclear hormone receptor HR3</fullName>
    </recommendedName>
    <alternativeName>
        <fullName evidence="13">Nuclear receptor subfamily 1 group F member 4</fullName>
    </alternativeName>
</protein>
<keyword evidence="6" id="KW-0805">Transcription regulation</keyword>
<feature type="region of interest" description="Disordered" evidence="14">
    <location>
        <begin position="59"/>
        <end position="102"/>
    </location>
</feature>
<evidence type="ECO:0000259" key="16">
    <source>
        <dbReference type="PROSITE" id="PS51843"/>
    </source>
</evidence>
<dbReference type="PRINTS" id="PR00398">
    <property type="entry name" value="STRDHORMONER"/>
</dbReference>
<feature type="domain" description="Nuclear receptor" evidence="15">
    <location>
        <begin position="336"/>
        <end position="411"/>
    </location>
</feature>
<dbReference type="SMART" id="SM00430">
    <property type="entry name" value="HOLI"/>
    <property type="match status" value="1"/>
</dbReference>
<evidence type="ECO:0000256" key="13">
    <source>
        <dbReference type="ARBA" id="ARBA00077334"/>
    </source>
</evidence>
<keyword evidence="10" id="KW-0539">Nucleus</keyword>
<feature type="compositionally biased region" description="Low complexity" evidence="14">
    <location>
        <begin position="216"/>
        <end position="236"/>
    </location>
</feature>
<keyword evidence="3" id="KW-0479">Metal-binding</keyword>
<dbReference type="GO" id="GO:0004879">
    <property type="term" value="F:nuclear receptor activity"/>
    <property type="evidence" value="ECO:0007669"/>
    <property type="project" value="InterPro"/>
</dbReference>
<dbReference type="EnsemblMetazoa" id="AAEL009588-RJ">
    <property type="protein sequence ID" value="AAEL009588-PJ"/>
    <property type="gene ID" value="AAEL009588"/>
</dbReference>
<dbReference type="PROSITE" id="PS51843">
    <property type="entry name" value="NR_LBD"/>
    <property type="match status" value="1"/>
</dbReference>
<dbReference type="EnsemblMetazoa" id="AAEL009588-RL">
    <property type="protein sequence ID" value="AAEL009588-PL"/>
    <property type="gene ID" value="AAEL009588"/>
</dbReference>
<evidence type="ECO:0000256" key="14">
    <source>
        <dbReference type="SAM" id="MobiDB-lite"/>
    </source>
</evidence>
<dbReference type="InterPro" id="IPR013088">
    <property type="entry name" value="Znf_NHR/GATA"/>
</dbReference>
<dbReference type="Pfam" id="PF00104">
    <property type="entry name" value="Hormone_recep"/>
    <property type="match status" value="1"/>
</dbReference>
<comment type="similarity">
    <text evidence="2">Belongs to the nuclear hormone receptor family. NR1 subfamily.</text>
</comment>
<keyword evidence="9" id="KW-0675">Receptor</keyword>
<dbReference type="GO" id="GO:0005634">
    <property type="term" value="C:nucleus"/>
    <property type="evidence" value="ECO:0007669"/>
    <property type="project" value="UniProtKB-SubCell"/>
</dbReference>